<evidence type="ECO:0000256" key="7">
    <source>
        <dbReference type="SAM" id="Phobius"/>
    </source>
</evidence>
<dbReference type="AlphaFoldDB" id="A0A318YLH5"/>
<evidence type="ECO:0000256" key="5">
    <source>
        <dbReference type="ARBA" id="ARBA00038359"/>
    </source>
</evidence>
<reference evidence="9" key="1">
    <citation type="submission" date="2016-12" db="EMBL/GenBank/DDBJ databases">
        <title>The genomes of Aspergillus section Nigri reveals drivers in fungal speciation.</title>
        <authorList>
            <consortium name="DOE Joint Genome Institute"/>
            <person name="Vesth T.C."/>
            <person name="Nybo J."/>
            <person name="Theobald S."/>
            <person name="Brandl J."/>
            <person name="Frisvad J.C."/>
            <person name="Nielsen K.F."/>
            <person name="Lyhne E.K."/>
            <person name="Kogle M.E."/>
            <person name="Kuo A."/>
            <person name="Riley R."/>
            <person name="Clum A."/>
            <person name="Nolan M."/>
            <person name="Lipzen A."/>
            <person name="Salamov A."/>
            <person name="Henrissat B."/>
            <person name="Wiebenga A."/>
            <person name="De Vries R.P."/>
            <person name="Grigoriev I.V."/>
            <person name="Mortensen U.H."/>
            <person name="Andersen M.R."/>
            <person name="Baker S.E."/>
        </authorList>
    </citation>
    <scope>NUCLEOTIDE SEQUENCE [LARGE SCALE GENOMIC DNA]</scope>
    <source>
        <strain evidence="9">CBS 115656</strain>
    </source>
</reference>
<dbReference type="PANTHER" id="PTHR33048">
    <property type="entry name" value="PTH11-LIKE INTEGRAL MEMBRANE PROTEIN (AFU_ORTHOLOGUE AFUA_5G11245)"/>
    <property type="match status" value="1"/>
</dbReference>
<keyword evidence="3 7" id="KW-1133">Transmembrane helix</keyword>
<keyword evidence="4 7" id="KW-0472">Membrane</keyword>
<dbReference type="PANTHER" id="PTHR33048:SF47">
    <property type="entry name" value="INTEGRAL MEMBRANE PROTEIN-RELATED"/>
    <property type="match status" value="1"/>
</dbReference>
<dbReference type="RefSeq" id="XP_025480919.1">
    <property type="nucleotide sequence ID" value="XM_025625969.1"/>
</dbReference>
<comment type="subcellular location">
    <subcellularLocation>
        <location evidence="1">Membrane</location>
        <topology evidence="1">Multi-pass membrane protein</topology>
    </subcellularLocation>
</comment>
<name>A0A318YLH5_ASPNB</name>
<evidence type="ECO:0000256" key="1">
    <source>
        <dbReference type="ARBA" id="ARBA00004141"/>
    </source>
</evidence>
<organism evidence="9 10">
    <name type="scientific">Aspergillus neoniger (strain CBS 115656)</name>
    <dbReference type="NCBI Taxonomy" id="1448310"/>
    <lineage>
        <taxon>Eukaryota</taxon>
        <taxon>Fungi</taxon>
        <taxon>Dikarya</taxon>
        <taxon>Ascomycota</taxon>
        <taxon>Pezizomycotina</taxon>
        <taxon>Eurotiomycetes</taxon>
        <taxon>Eurotiomycetidae</taxon>
        <taxon>Eurotiales</taxon>
        <taxon>Aspergillaceae</taxon>
        <taxon>Aspergillus</taxon>
        <taxon>Aspergillus subgen. Circumdati</taxon>
    </lineage>
</organism>
<protein>
    <submittedName>
        <fullName evidence="9">Integral membrane protein</fullName>
    </submittedName>
</protein>
<dbReference type="InterPro" id="IPR049326">
    <property type="entry name" value="Rhodopsin_dom_fungi"/>
</dbReference>
<evidence type="ECO:0000256" key="2">
    <source>
        <dbReference type="ARBA" id="ARBA00022692"/>
    </source>
</evidence>
<sequence>MNARSDSDVPYNGDALIGVSVAIAVVQIVVVIARFYTRRRLQQLAFALDDYLILLALIASLGQSALYIILVKLAGVGHHMEYVEETPEKLVILEKGLYANGILDFPFTVTPAKISILVFYLRIFTTRSFKIMAYIVGTIVLGHGLGILFAAIFQCWPIAYVWDKTIEGGSCFNQLAFLPLRKLALTGVFLLGSLGTVASILRMTIFFQENATTDPTWTSTNLGIWTILEGGIIIIAACLPPIWPLIMRILPQQLRSKGSSQTPQRYYQRRYPTNQANGKTPEGFSRLGDNSQSRGSHVPSLGSQTIVARESEYYSENISLEEAVHGYRVVEREGP</sequence>
<feature type="transmembrane region" description="Helical" evidence="7">
    <location>
        <begin position="183"/>
        <end position="202"/>
    </location>
</feature>
<keyword evidence="10" id="KW-1185">Reference proteome</keyword>
<feature type="compositionally biased region" description="Polar residues" evidence="6">
    <location>
        <begin position="288"/>
        <end position="302"/>
    </location>
</feature>
<evidence type="ECO:0000256" key="4">
    <source>
        <dbReference type="ARBA" id="ARBA00023136"/>
    </source>
</evidence>
<dbReference type="GeneID" id="37128425"/>
<feature type="transmembrane region" description="Helical" evidence="7">
    <location>
        <begin position="222"/>
        <end position="246"/>
    </location>
</feature>
<evidence type="ECO:0000256" key="3">
    <source>
        <dbReference type="ARBA" id="ARBA00022989"/>
    </source>
</evidence>
<feature type="domain" description="Rhodopsin" evidence="8">
    <location>
        <begin position="181"/>
        <end position="247"/>
    </location>
</feature>
<feature type="compositionally biased region" description="Polar residues" evidence="6">
    <location>
        <begin position="260"/>
        <end position="278"/>
    </location>
</feature>
<feature type="transmembrane region" description="Helical" evidence="7">
    <location>
        <begin position="15"/>
        <end position="36"/>
    </location>
</feature>
<evidence type="ECO:0000256" key="6">
    <source>
        <dbReference type="SAM" id="MobiDB-lite"/>
    </source>
</evidence>
<dbReference type="EMBL" id="KZ821456">
    <property type="protein sequence ID" value="PYH35441.1"/>
    <property type="molecule type" value="Genomic_DNA"/>
</dbReference>
<feature type="transmembrane region" description="Helical" evidence="7">
    <location>
        <begin position="131"/>
        <end position="162"/>
    </location>
</feature>
<feature type="domain" description="Rhodopsin" evidence="8">
    <location>
        <begin position="33"/>
        <end position="177"/>
    </location>
</feature>
<dbReference type="OrthoDB" id="5417844at2759"/>
<evidence type="ECO:0000259" key="8">
    <source>
        <dbReference type="Pfam" id="PF20684"/>
    </source>
</evidence>
<evidence type="ECO:0000313" key="10">
    <source>
        <dbReference type="Proteomes" id="UP000247647"/>
    </source>
</evidence>
<dbReference type="InterPro" id="IPR052337">
    <property type="entry name" value="SAT4-like"/>
</dbReference>
<gene>
    <name evidence="9" type="ORF">BO87DRAFT_405953</name>
</gene>
<dbReference type="Pfam" id="PF20684">
    <property type="entry name" value="Fung_rhodopsin"/>
    <property type="match status" value="2"/>
</dbReference>
<proteinExistence type="inferred from homology"/>
<feature type="transmembrane region" description="Helical" evidence="7">
    <location>
        <begin position="48"/>
        <end position="70"/>
    </location>
</feature>
<comment type="similarity">
    <text evidence="5">Belongs to the SAT4 family.</text>
</comment>
<feature type="region of interest" description="Disordered" evidence="6">
    <location>
        <begin position="260"/>
        <end position="302"/>
    </location>
</feature>
<evidence type="ECO:0000313" key="9">
    <source>
        <dbReference type="EMBL" id="PYH35441.1"/>
    </source>
</evidence>
<keyword evidence="2 7" id="KW-0812">Transmembrane</keyword>
<dbReference type="Proteomes" id="UP000247647">
    <property type="component" value="Unassembled WGS sequence"/>
</dbReference>
<accession>A0A318YLH5</accession>
<dbReference type="GO" id="GO:0016020">
    <property type="term" value="C:membrane"/>
    <property type="evidence" value="ECO:0007669"/>
    <property type="project" value="UniProtKB-SubCell"/>
</dbReference>